<dbReference type="InterPro" id="IPR029044">
    <property type="entry name" value="Nucleotide-diphossugar_trans"/>
</dbReference>
<dbReference type="PANTHER" id="PTHR22916">
    <property type="entry name" value="GLYCOSYLTRANSFERASE"/>
    <property type="match status" value="1"/>
</dbReference>
<organism evidence="2 3">
    <name type="scientific">Candidatus Scatousia excrementipullorum</name>
    <dbReference type="NCBI Taxonomy" id="2840936"/>
    <lineage>
        <taxon>Bacteria</taxon>
        <taxon>Candidatus Scatousia</taxon>
    </lineage>
</organism>
<reference evidence="2" key="1">
    <citation type="submission" date="2020-10" db="EMBL/GenBank/DDBJ databases">
        <authorList>
            <person name="Gilroy R."/>
        </authorList>
    </citation>
    <scope>NUCLEOTIDE SEQUENCE</scope>
    <source>
        <strain evidence="2">10192</strain>
    </source>
</reference>
<dbReference type="Proteomes" id="UP000823632">
    <property type="component" value="Unassembled WGS sequence"/>
</dbReference>
<sequence>MPKISVIMPVYNVANYVGNCLDSIINQTLYDIEIICVNDGSSDNSLEILNTYAQKDKRIIVINKKNEGSGIARNTGLKIATGEYIHFIDSDDWLDNDKVLAEIYKKASAEKLDILVFGGLSCYTEDNGKIHKSKGGYSLKSLPLKYHRGIYSYKDIKKDIFKFPSTAWTKLYRREFLTQNNIVFQNLGVGQDQLPFFHSMITAQRIAVLNKCLYCYRKNRPNSAMTVKKKKNFSPIYVVEGIEELLIKLGRIEEYDSIFIDKYFAKATSWLGKFEPDLKPDYYKEYMRLLKHLQEKYPKGWWKYFKPNVEDSYKTLKIKQFLAKTKYMLLK</sequence>
<feature type="domain" description="Glycosyltransferase 2-like" evidence="1">
    <location>
        <begin position="5"/>
        <end position="176"/>
    </location>
</feature>
<proteinExistence type="predicted"/>
<gene>
    <name evidence="2" type="ORF">IAC76_01790</name>
</gene>
<reference evidence="2" key="2">
    <citation type="journal article" date="2021" name="PeerJ">
        <title>Extensive microbial diversity within the chicken gut microbiome revealed by metagenomics and culture.</title>
        <authorList>
            <person name="Gilroy R."/>
            <person name="Ravi A."/>
            <person name="Getino M."/>
            <person name="Pursley I."/>
            <person name="Horton D.L."/>
            <person name="Alikhan N.F."/>
            <person name="Baker D."/>
            <person name="Gharbi K."/>
            <person name="Hall N."/>
            <person name="Watson M."/>
            <person name="Adriaenssens E.M."/>
            <person name="Foster-Nyarko E."/>
            <person name="Jarju S."/>
            <person name="Secka A."/>
            <person name="Antonio M."/>
            <person name="Oren A."/>
            <person name="Chaudhuri R.R."/>
            <person name="La Ragione R."/>
            <person name="Hildebrand F."/>
            <person name="Pallen M.J."/>
        </authorList>
    </citation>
    <scope>NUCLEOTIDE SEQUENCE</scope>
    <source>
        <strain evidence="2">10192</strain>
    </source>
</reference>
<dbReference type="PANTHER" id="PTHR22916:SF3">
    <property type="entry name" value="UDP-GLCNAC:BETAGAL BETA-1,3-N-ACETYLGLUCOSAMINYLTRANSFERASE-LIKE PROTEIN 1"/>
    <property type="match status" value="1"/>
</dbReference>
<dbReference type="CDD" id="cd00761">
    <property type="entry name" value="Glyco_tranf_GTA_type"/>
    <property type="match status" value="1"/>
</dbReference>
<dbReference type="SUPFAM" id="SSF53448">
    <property type="entry name" value="Nucleotide-diphospho-sugar transferases"/>
    <property type="match status" value="1"/>
</dbReference>
<dbReference type="EMBL" id="JADIND010000039">
    <property type="protein sequence ID" value="MBO8430097.1"/>
    <property type="molecule type" value="Genomic_DNA"/>
</dbReference>
<evidence type="ECO:0000259" key="1">
    <source>
        <dbReference type="Pfam" id="PF00535"/>
    </source>
</evidence>
<dbReference type="AlphaFoldDB" id="A0A9D9DLJ2"/>
<protein>
    <submittedName>
        <fullName evidence="2">Glycosyltransferase</fullName>
    </submittedName>
</protein>
<comment type="caution">
    <text evidence="2">The sequence shown here is derived from an EMBL/GenBank/DDBJ whole genome shotgun (WGS) entry which is preliminary data.</text>
</comment>
<dbReference type="GO" id="GO:0016758">
    <property type="term" value="F:hexosyltransferase activity"/>
    <property type="evidence" value="ECO:0007669"/>
    <property type="project" value="UniProtKB-ARBA"/>
</dbReference>
<dbReference type="Gene3D" id="3.90.550.10">
    <property type="entry name" value="Spore Coat Polysaccharide Biosynthesis Protein SpsA, Chain A"/>
    <property type="match status" value="1"/>
</dbReference>
<accession>A0A9D9DLJ2</accession>
<dbReference type="Pfam" id="PF00535">
    <property type="entry name" value="Glycos_transf_2"/>
    <property type="match status" value="1"/>
</dbReference>
<dbReference type="InterPro" id="IPR001173">
    <property type="entry name" value="Glyco_trans_2-like"/>
</dbReference>
<evidence type="ECO:0000313" key="3">
    <source>
        <dbReference type="Proteomes" id="UP000823632"/>
    </source>
</evidence>
<evidence type="ECO:0000313" key="2">
    <source>
        <dbReference type="EMBL" id="MBO8430097.1"/>
    </source>
</evidence>
<name>A0A9D9DLJ2_9BACT</name>